<proteinExistence type="inferred from homology"/>
<dbReference type="Pfam" id="PF06782">
    <property type="entry name" value="UPF0236"/>
    <property type="match status" value="1"/>
</dbReference>
<gene>
    <name evidence="2" type="ORF">SAMN02745227_01522</name>
</gene>
<dbReference type="STRING" id="1120989.SAMN02745227_01522"/>
<reference evidence="3" key="1">
    <citation type="submission" date="2016-11" db="EMBL/GenBank/DDBJ databases">
        <authorList>
            <person name="Varghese N."/>
            <person name="Submissions S."/>
        </authorList>
    </citation>
    <scope>NUCLEOTIDE SEQUENCE [LARGE SCALE GENOMIC DNA]</scope>
    <source>
        <strain evidence="3">DSM 14826</strain>
    </source>
</reference>
<evidence type="ECO:0000313" key="2">
    <source>
        <dbReference type="EMBL" id="SHK10587.1"/>
    </source>
</evidence>
<sequence length="252" mass="29807">MINIIHEIVSKELKNIEKEFIEIISRQGDLSEFTIVLEKKLKNIGCSIIKQFLEELNEVVKKDPQRKKKWYIERKADKNTLVTVFGEVEYYRTYYVSKDGKEYKYLSDEIVGIKPHQRVETLVESRMIEEAIDVSYQKSAQPYDISKQKVMESIKNLDDIKIDIEEKEAKSEIEYLYIEADEDHVSLQEGGTISPKLIYIHEGFEEREGKENRHKLKNVFYISGHYKGSEEIWKEAYDVNYQIKIPNIIKIK</sequence>
<organism evidence="2 3">
    <name type="scientific">Anaerobranca californiensis DSM 14826</name>
    <dbReference type="NCBI Taxonomy" id="1120989"/>
    <lineage>
        <taxon>Bacteria</taxon>
        <taxon>Bacillati</taxon>
        <taxon>Bacillota</taxon>
        <taxon>Clostridia</taxon>
        <taxon>Eubacteriales</taxon>
        <taxon>Proteinivoracaceae</taxon>
        <taxon>Anaerobranca</taxon>
    </lineage>
</organism>
<dbReference type="InterPro" id="IPR009620">
    <property type="entry name" value="UPF0236"/>
</dbReference>
<comment type="similarity">
    <text evidence="1">Belongs to the UPF0236 family.</text>
</comment>
<keyword evidence="3" id="KW-1185">Reference proteome</keyword>
<dbReference type="EMBL" id="FRAI01000016">
    <property type="protein sequence ID" value="SHK10587.1"/>
    <property type="molecule type" value="Genomic_DNA"/>
</dbReference>
<evidence type="ECO:0000313" key="3">
    <source>
        <dbReference type="Proteomes" id="UP000243547"/>
    </source>
</evidence>
<accession>A0A1M6PRM0</accession>
<dbReference type="OrthoDB" id="2162583at2"/>
<dbReference type="Proteomes" id="UP000243547">
    <property type="component" value="Unassembled WGS sequence"/>
</dbReference>
<name>A0A1M6PRM0_9FIRM</name>
<evidence type="ECO:0000256" key="1">
    <source>
        <dbReference type="ARBA" id="ARBA00006539"/>
    </source>
</evidence>
<dbReference type="RefSeq" id="WP_072907628.1">
    <property type="nucleotide sequence ID" value="NZ_FRAI01000016.1"/>
</dbReference>
<dbReference type="AlphaFoldDB" id="A0A1M6PRM0"/>
<protein>
    <submittedName>
        <fullName evidence="2">Uncharacterized protein family (UPF0236)</fullName>
    </submittedName>
</protein>